<sequence length="221" mass="25479">MYMIRDTNTTNSNDDSYYSTYNPWKWQKWSLFAIFVVLLFLLVVATLRANYNRIRQGRQPIRGTSWLTPPSYQQSEREYNHDDGVHVDRHNNRRQREENIPTYTEELGEEDLGFYDADGVFHENVKGKLISPPDIEPGTSFGPTYPADENNHVETDDDSLFGVERPDHTASRQRIRAYYNNSQNTNSNVQASVGSSSNVEEPHELENLNQSNISRPSGKNS</sequence>
<dbReference type="VEuPathDB" id="FungiDB:HGUI_03457"/>
<keyword evidence="4" id="KW-1185">Reference proteome</keyword>
<name>A0A1L0CRT4_9ASCO</name>
<dbReference type="GO" id="GO:0016192">
    <property type="term" value="P:vesicle-mediated transport"/>
    <property type="evidence" value="ECO:0007669"/>
    <property type="project" value="TreeGrafter"/>
</dbReference>
<dbReference type="EMBL" id="FQNF01000089">
    <property type="protein sequence ID" value="SGZ41257.1"/>
    <property type="molecule type" value="Genomic_DNA"/>
</dbReference>
<feature type="region of interest" description="Disordered" evidence="1">
    <location>
        <begin position="128"/>
        <end position="221"/>
    </location>
</feature>
<dbReference type="AlphaFoldDB" id="A0A1L0CRT4"/>
<keyword evidence="2" id="KW-1133">Transmembrane helix</keyword>
<keyword evidence="2" id="KW-0472">Membrane</keyword>
<gene>
    <name evidence="3" type="ORF">HGUI_03457</name>
</gene>
<dbReference type="InterPro" id="IPR020999">
    <property type="entry name" value="Chitin_synth_reg_RCR"/>
</dbReference>
<proteinExistence type="predicted"/>
<organism evidence="3 4">
    <name type="scientific">Hanseniaspora guilliermondii</name>
    <dbReference type="NCBI Taxonomy" id="56406"/>
    <lineage>
        <taxon>Eukaryota</taxon>
        <taxon>Fungi</taxon>
        <taxon>Dikarya</taxon>
        <taxon>Ascomycota</taxon>
        <taxon>Saccharomycotina</taxon>
        <taxon>Saccharomycetes</taxon>
        <taxon>Saccharomycodales</taxon>
        <taxon>Saccharomycodaceae</taxon>
        <taxon>Hanseniaspora</taxon>
    </lineage>
</organism>
<dbReference type="PANTHER" id="PTHR28187">
    <property type="entry name" value="PROTEIN RCR1-RELATED"/>
    <property type="match status" value="1"/>
</dbReference>
<evidence type="ECO:0000313" key="3">
    <source>
        <dbReference type="EMBL" id="SGZ41257.1"/>
    </source>
</evidence>
<feature type="transmembrane region" description="Helical" evidence="2">
    <location>
        <begin position="29"/>
        <end position="49"/>
    </location>
</feature>
<dbReference type="Pfam" id="PF12273">
    <property type="entry name" value="RCR"/>
    <property type="match status" value="1"/>
</dbReference>
<feature type="compositionally biased region" description="Polar residues" evidence="1">
    <location>
        <begin position="179"/>
        <end position="199"/>
    </location>
</feature>
<feature type="compositionally biased region" description="Basic and acidic residues" evidence="1">
    <location>
        <begin position="75"/>
        <end position="97"/>
    </location>
</feature>
<feature type="region of interest" description="Disordered" evidence="1">
    <location>
        <begin position="62"/>
        <end position="97"/>
    </location>
</feature>
<dbReference type="OrthoDB" id="3972519at2759"/>
<protein>
    <recommendedName>
        <fullName evidence="5">Protein RCR2</fullName>
    </recommendedName>
</protein>
<feature type="compositionally biased region" description="Polar residues" evidence="1">
    <location>
        <begin position="207"/>
        <end position="221"/>
    </location>
</feature>
<accession>A0A1L0CRT4</accession>
<evidence type="ECO:0008006" key="5">
    <source>
        <dbReference type="Google" id="ProtNLM"/>
    </source>
</evidence>
<evidence type="ECO:0000313" key="4">
    <source>
        <dbReference type="Proteomes" id="UP000183365"/>
    </source>
</evidence>
<feature type="compositionally biased region" description="Polar residues" evidence="1">
    <location>
        <begin position="65"/>
        <end position="74"/>
    </location>
</feature>
<evidence type="ECO:0000256" key="1">
    <source>
        <dbReference type="SAM" id="MobiDB-lite"/>
    </source>
</evidence>
<keyword evidence="2" id="KW-0812">Transmembrane</keyword>
<dbReference type="PANTHER" id="PTHR28187:SF1">
    <property type="entry name" value="PROTEIN RCR1-RELATED"/>
    <property type="match status" value="1"/>
</dbReference>
<reference evidence="4" key="1">
    <citation type="submission" date="2016-11" db="EMBL/GenBank/DDBJ databases">
        <authorList>
            <person name="Guldener U."/>
        </authorList>
    </citation>
    <scope>NUCLEOTIDE SEQUENCE [LARGE SCALE GENOMIC DNA]</scope>
</reference>
<evidence type="ECO:0000256" key="2">
    <source>
        <dbReference type="SAM" id="Phobius"/>
    </source>
</evidence>
<dbReference type="Proteomes" id="UP000183365">
    <property type="component" value="Unassembled WGS sequence"/>
</dbReference>